<feature type="compositionally biased region" description="Low complexity" evidence="3">
    <location>
        <begin position="122"/>
        <end position="133"/>
    </location>
</feature>
<sequence>MTATTDTAGHPDVTEISDLTEGLLSASRTEDVRRHLDECEQCAQIHASLGEIRGLLGAMSETDAMPEAQAMPQDIADRIDAALAAEAARASTEVSGDGTHVSRETSVEDRPHRTPADRPSGHARASSAGPGRAARTRRSRRRIAVLGSAFTVAALGVVSLVLATTHEGKDGGTTAQGRPSASADTFASGTLQHQVAGLLQKAQKSQGTTHAPHSFGVDSATGTDGPNVLKSQPTVSVPSCVRQAINNSGTPLAAQPGTYDGKSAYLVVLPDTSGDTTRVTAYVVDASCVQRPSAAAKVLLTHSYARS</sequence>
<keyword evidence="2" id="KW-0804">Transcription</keyword>
<dbReference type="Proteomes" id="UP000608955">
    <property type="component" value="Unassembled WGS sequence"/>
</dbReference>
<dbReference type="AlphaFoldDB" id="A0A918XZD6"/>
<evidence type="ECO:0000313" key="5">
    <source>
        <dbReference type="EMBL" id="GHD85166.1"/>
    </source>
</evidence>
<evidence type="ECO:0008006" key="7">
    <source>
        <dbReference type="Google" id="ProtNLM"/>
    </source>
</evidence>
<feature type="compositionally biased region" description="Basic and acidic residues" evidence="3">
    <location>
        <begin position="100"/>
        <end position="120"/>
    </location>
</feature>
<dbReference type="EMBL" id="BMVF01000002">
    <property type="protein sequence ID" value="GHD85166.1"/>
    <property type="molecule type" value="Genomic_DNA"/>
</dbReference>
<organism evidence="5 6">
    <name type="scientific">Streptomyces naganishii JCM 4654</name>
    <dbReference type="NCBI Taxonomy" id="1306179"/>
    <lineage>
        <taxon>Bacteria</taxon>
        <taxon>Bacillati</taxon>
        <taxon>Actinomycetota</taxon>
        <taxon>Actinomycetes</taxon>
        <taxon>Kitasatosporales</taxon>
        <taxon>Streptomycetaceae</taxon>
        <taxon>Streptomyces</taxon>
    </lineage>
</organism>
<reference evidence="5" key="2">
    <citation type="submission" date="2020-09" db="EMBL/GenBank/DDBJ databases">
        <authorList>
            <person name="Sun Q."/>
            <person name="Ohkuma M."/>
        </authorList>
    </citation>
    <scope>NUCLEOTIDE SEQUENCE</scope>
    <source>
        <strain evidence="5">JCM 4654</strain>
    </source>
</reference>
<gene>
    <name evidence="5" type="ORF">GCM10010508_07840</name>
</gene>
<evidence type="ECO:0000313" key="6">
    <source>
        <dbReference type="Proteomes" id="UP000608955"/>
    </source>
</evidence>
<keyword evidence="4" id="KW-0472">Membrane</keyword>
<evidence type="ECO:0000256" key="2">
    <source>
        <dbReference type="ARBA" id="ARBA00023163"/>
    </source>
</evidence>
<reference evidence="5" key="1">
    <citation type="journal article" date="2014" name="Int. J. Syst. Evol. Microbiol.">
        <title>Complete genome sequence of Corynebacterium casei LMG S-19264T (=DSM 44701T), isolated from a smear-ripened cheese.</title>
        <authorList>
            <consortium name="US DOE Joint Genome Institute (JGI-PGF)"/>
            <person name="Walter F."/>
            <person name="Albersmeier A."/>
            <person name="Kalinowski J."/>
            <person name="Ruckert C."/>
        </authorList>
    </citation>
    <scope>NUCLEOTIDE SEQUENCE</scope>
    <source>
        <strain evidence="5">JCM 4654</strain>
    </source>
</reference>
<feature type="compositionally biased region" description="Polar residues" evidence="3">
    <location>
        <begin position="202"/>
        <end position="211"/>
    </location>
</feature>
<proteinExistence type="predicted"/>
<dbReference type="Gene3D" id="1.10.10.1320">
    <property type="entry name" value="Anti-sigma factor, zinc-finger domain"/>
    <property type="match status" value="1"/>
</dbReference>
<keyword evidence="1" id="KW-0805">Transcription regulation</keyword>
<accession>A0A918XZD6</accession>
<dbReference type="RefSeq" id="WP_190176278.1">
    <property type="nucleotide sequence ID" value="NZ_BMVF01000002.1"/>
</dbReference>
<keyword evidence="4" id="KW-1133">Transmembrane helix</keyword>
<comment type="caution">
    <text evidence="5">The sequence shown here is derived from an EMBL/GenBank/DDBJ whole genome shotgun (WGS) entry which is preliminary data.</text>
</comment>
<keyword evidence="6" id="KW-1185">Reference proteome</keyword>
<protein>
    <recommendedName>
        <fullName evidence="7">Zinc-finger domain-containing protein</fullName>
    </recommendedName>
</protein>
<name>A0A918XZD6_9ACTN</name>
<evidence type="ECO:0000256" key="3">
    <source>
        <dbReference type="SAM" id="MobiDB-lite"/>
    </source>
</evidence>
<dbReference type="InterPro" id="IPR041916">
    <property type="entry name" value="Anti_sigma_zinc_sf"/>
</dbReference>
<evidence type="ECO:0000256" key="1">
    <source>
        <dbReference type="ARBA" id="ARBA00023015"/>
    </source>
</evidence>
<evidence type="ECO:0000256" key="4">
    <source>
        <dbReference type="SAM" id="Phobius"/>
    </source>
</evidence>
<feature type="compositionally biased region" description="Polar residues" evidence="3">
    <location>
        <begin position="220"/>
        <end position="233"/>
    </location>
</feature>
<feature type="region of interest" description="Disordered" evidence="3">
    <location>
        <begin position="87"/>
        <end position="139"/>
    </location>
</feature>
<feature type="transmembrane region" description="Helical" evidence="4">
    <location>
        <begin position="143"/>
        <end position="163"/>
    </location>
</feature>
<feature type="region of interest" description="Disordered" evidence="3">
    <location>
        <begin position="200"/>
        <end position="233"/>
    </location>
</feature>
<keyword evidence="4" id="KW-0812">Transmembrane</keyword>